<keyword evidence="1" id="KW-1133">Transmembrane helix</keyword>
<proteinExistence type="predicted"/>
<gene>
    <name evidence="2" type="ORF">LSH36_23g10016</name>
</gene>
<dbReference type="EMBL" id="JAODUP010000023">
    <property type="protein sequence ID" value="KAK2167879.1"/>
    <property type="molecule type" value="Genomic_DNA"/>
</dbReference>
<protein>
    <submittedName>
        <fullName evidence="2">Uncharacterized protein</fullName>
    </submittedName>
</protein>
<keyword evidence="3" id="KW-1185">Reference proteome</keyword>
<keyword evidence="1" id="KW-0472">Membrane</keyword>
<name>A0AAD9KAU5_9ANNE</name>
<dbReference type="Proteomes" id="UP001208570">
    <property type="component" value="Unassembled WGS sequence"/>
</dbReference>
<accession>A0AAD9KAU5</accession>
<reference evidence="2" key="1">
    <citation type="journal article" date="2023" name="Mol. Biol. Evol.">
        <title>Third-Generation Sequencing Reveals the Adaptive Role of the Epigenome in Three Deep-Sea Polychaetes.</title>
        <authorList>
            <person name="Perez M."/>
            <person name="Aroh O."/>
            <person name="Sun Y."/>
            <person name="Lan Y."/>
            <person name="Juniper S.K."/>
            <person name="Young C.R."/>
            <person name="Angers B."/>
            <person name="Qian P.Y."/>
        </authorList>
    </citation>
    <scope>NUCLEOTIDE SEQUENCE</scope>
    <source>
        <strain evidence="2">P08H-3</strain>
    </source>
</reference>
<comment type="caution">
    <text evidence="2">The sequence shown here is derived from an EMBL/GenBank/DDBJ whole genome shotgun (WGS) entry which is preliminary data.</text>
</comment>
<sequence>MLRSTACHKGTLFVVLVFQILIVTILYNCRMNKLGSDVWQIIPIPSTSNTNVVLRLEVTHRENSDQNQNTSNKTGSLMNDSTYDMSIAIGVAITTRGWPNELTSDITKMVFFQTLMPSFCETASDGYDYRFYLAYDYNDQYMSTSSFLINMKDRFTNLTNEMCPTSSGYSLHFVKCGHTRHPAWAQNDAMIEAYLSGVDYFYRINDDTRMISRNWTERFVDMLDTFSPRRIGVVGPKHEGGNLDILTYDFTHRTHIDIHGFYYPRSFPDWYADDWITCVYQPGRSVKLYDIHLVHTMDRGQRYINTIKSESDVNNVVDNDRIQVLRYVMVAETGFIEPDSKKVIAISLYNASSDHTWGVVRNAQLMPIIYPGWTLKVYTNRSLIQEGYPNVALDPETITPYISDRVIKTLQLLKAEVIFVDSITTKKIPPQLWSYLVADEKEVEVFLIRLADNRISEREYTVVNNWINSRRRESVFVIKDHPKYSNMTLIDGLWGARSNDLRTFLGNVSMETLLEQHEKEVNIAPAGYLELIYSKVQDDIVFYDSITCDKPRSIPFPEVKRSHSYIGQKYNAHEQVLTEDINIVLNARSPKCEGNPNTVF</sequence>
<keyword evidence="1" id="KW-0812">Transmembrane</keyword>
<dbReference type="AlphaFoldDB" id="A0AAD9KAU5"/>
<organism evidence="2 3">
    <name type="scientific">Paralvinella palmiformis</name>
    <dbReference type="NCBI Taxonomy" id="53620"/>
    <lineage>
        <taxon>Eukaryota</taxon>
        <taxon>Metazoa</taxon>
        <taxon>Spiralia</taxon>
        <taxon>Lophotrochozoa</taxon>
        <taxon>Annelida</taxon>
        <taxon>Polychaeta</taxon>
        <taxon>Sedentaria</taxon>
        <taxon>Canalipalpata</taxon>
        <taxon>Terebellida</taxon>
        <taxon>Terebelliformia</taxon>
        <taxon>Alvinellidae</taxon>
        <taxon>Paralvinella</taxon>
    </lineage>
</organism>
<evidence type="ECO:0000313" key="3">
    <source>
        <dbReference type="Proteomes" id="UP001208570"/>
    </source>
</evidence>
<evidence type="ECO:0000313" key="2">
    <source>
        <dbReference type="EMBL" id="KAK2167879.1"/>
    </source>
</evidence>
<evidence type="ECO:0000256" key="1">
    <source>
        <dbReference type="SAM" id="Phobius"/>
    </source>
</evidence>
<feature type="transmembrane region" description="Helical" evidence="1">
    <location>
        <begin position="12"/>
        <end position="28"/>
    </location>
</feature>